<feature type="domain" description="Lysozyme inhibitor LprI-like N-terminal" evidence="2">
    <location>
        <begin position="78"/>
        <end position="171"/>
    </location>
</feature>
<dbReference type="InterPro" id="IPR009739">
    <property type="entry name" value="LprI-like_N"/>
</dbReference>
<feature type="compositionally biased region" description="Polar residues" evidence="1">
    <location>
        <begin position="218"/>
        <end position="235"/>
    </location>
</feature>
<gene>
    <name evidence="3" type="ORF">ROR02_15650</name>
</gene>
<dbReference type="Proteomes" id="UP000321567">
    <property type="component" value="Unassembled WGS sequence"/>
</dbReference>
<dbReference type="AlphaFoldDB" id="A0A512H7M8"/>
<dbReference type="Pfam" id="PF07007">
    <property type="entry name" value="LprI"/>
    <property type="match status" value="1"/>
</dbReference>
<feature type="region of interest" description="Disordered" evidence="1">
    <location>
        <begin position="218"/>
        <end position="237"/>
    </location>
</feature>
<name>A0A512H7M8_9PROT</name>
<proteinExistence type="predicted"/>
<dbReference type="EMBL" id="BJZO01000036">
    <property type="protein sequence ID" value="GEO81434.1"/>
    <property type="molecule type" value="Genomic_DNA"/>
</dbReference>
<feature type="region of interest" description="Disordered" evidence="1">
    <location>
        <begin position="1"/>
        <end position="47"/>
    </location>
</feature>
<accession>A0A512H7M8</accession>
<evidence type="ECO:0000313" key="4">
    <source>
        <dbReference type="Proteomes" id="UP000321567"/>
    </source>
</evidence>
<dbReference type="OrthoDB" id="7357458at2"/>
<evidence type="ECO:0000259" key="2">
    <source>
        <dbReference type="Pfam" id="PF07007"/>
    </source>
</evidence>
<sequence length="432" mass="43992">MVQPSPLPALPRLGSRAPLASTNGGGAGIEDARRVPREEAVSSSRRPGGIGKGLGALLALASLAGASPAGAAQPGFDCDKATSVAERVICADGGLAARDRALSDAFAARKAALAPDQVPALVATQRAWLKARDKACSLPAALPATEDVTLDLLWRVAPCLAGVYDQRLAELGAPPPAPPSARIKDPGFIHPLCLAAALPDIDEGVAAPVPLALCNQGNAHNPPQENPDGTLSAEATPQAPAWAWVASKDLGDGANGRRLALVTVNGGGTGYFSSLVAIERDLGPAGEPRITVETVRGGGDRCSGGIQNARREGTGVILDINVTPVGLMEAASAQTIENEPILAGMSDCAICCVATLVTRINANGANETLVEARLDPQTDWSVLETSGSQADRCVARLLHRPGLLALDPPSLQALGAAFDACVSTPAAKGRQP</sequence>
<comment type="caution">
    <text evidence="3">The sequence shown here is derived from an EMBL/GenBank/DDBJ whole genome shotgun (WGS) entry which is preliminary data.</text>
</comment>
<dbReference type="Gene3D" id="1.20.1270.180">
    <property type="match status" value="1"/>
</dbReference>
<evidence type="ECO:0000256" key="1">
    <source>
        <dbReference type="SAM" id="MobiDB-lite"/>
    </source>
</evidence>
<reference evidence="3 4" key="1">
    <citation type="submission" date="2019-07" db="EMBL/GenBank/DDBJ databases">
        <title>Whole genome shotgun sequence of Rhodospirillum oryzae NBRC 107573.</title>
        <authorList>
            <person name="Hosoyama A."/>
            <person name="Uohara A."/>
            <person name="Ohji S."/>
            <person name="Ichikawa N."/>
        </authorList>
    </citation>
    <scope>NUCLEOTIDE SEQUENCE [LARGE SCALE GENOMIC DNA]</scope>
    <source>
        <strain evidence="3 4">NBRC 107573</strain>
    </source>
</reference>
<feature type="compositionally biased region" description="Basic and acidic residues" evidence="1">
    <location>
        <begin position="30"/>
        <end position="40"/>
    </location>
</feature>
<organism evidence="3 4">
    <name type="scientific">Pararhodospirillum oryzae</name>
    <dbReference type="NCBI Taxonomy" id="478448"/>
    <lineage>
        <taxon>Bacteria</taxon>
        <taxon>Pseudomonadati</taxon>
        <taxon>Pseudomonadota</taxon>
        <taxon>Alphaproteobacteria</taxon>
        <taxon>Rhodospirillales</taxon>
        <taxon>Rhodospirillaceae</taxon>
        <taxon>Pararhodospirillum</taxon>
    </lineage>
</organism>
<evidence type="ECO:0000313" key="3">
    <source>
        <dbReference type="EMBL" id="GEO81434.1"/>
    </source>
</evidence>
<keyword evidence="4" id="KW-1185">Reference proteome</keyword>
<protein>
    <recommendedName>
        <fullName evidence="2">Lysozyme inhibitor LprI-like N-terminal domain-containing protein</fullName>
    </recommendedName>
</protein>